<dbReference type="AlphaFoldDB" id="A0A9P9IEC4"/>
<feature type="compositionally biased region" description="Basic and acidic residues" evidence="1">
    <location>
        <begin position="1"/>
        <end position="12"/>
    </location>
</feature>
<evidence type="ECO:0000256" key="1">
    <source>
        <dbReference type="SAM" id="MobiDB-lite"/>
    </source>
</evidence>
<accession>A0A9P9IEC4</accession>
<feature type="compositionally biased region" description="Basic and acidic residues" evidence="1">
    <location>
        <begin position="33"/>
        <end position="51"/>
    </location>
</feature>
<gene>
    <name evidence="2" type="ORF">B0J11DRAFT_100229</name>
</gene>
<reference evidence="2" key="1">
    <citation type="journal article" date="2021" name="Nat. Commun.">
        <title>Genetic determinants of endophytism in the Arabidopsis root mycobiome.</title>
        <authorList>
            <person name="Mesny F."/>
            <person name="Miyauchi S."/>
            <person name="Thiergart T."/>
            <person name="Pickel B."/>
            <person name="Atanasova L."/>
            <person name="Karlsson M."/>
            <person name="Huettel B."/>
            <person name="Barry K.W."/>
            <person name="Haridas S."/>
            <person name="Chen C."/>
            <person name="Bauer D."/>
            <person name="Andreopoulos W."/>
            <person name="Pangilinan J."/>
            <person name="LaButti K."/>
            <person name="Riley R."/>
            <person name="Lipzen A."/>
            <person name="Clum A."/>
            <person name="Drula E."/>
            <person name="Henrissat B."/>
            <person name="Kohler A."/>
            <person name="Grigoriev I.V."/>
            <person name="Martin F.M."/>
            <person name="Hacquard S."/>
        </authorList>
    </citation>
    <scope>NUCLEOTIDE SEQUENCE</scope>
    <source>
        <strain evidence="2">MPI-CAGE-CH-0243</strain>
    </source>
</reference>
<feature type="compositionally biased region" description="Basic and acidic residues" evidence="1">
    <location>
        <begin position="88"/>
        <end position="101"/>
    </location>
</feature>
<dbReference type="Proteomes" id="UP000700596">
    <property type="component" value="Unassembled WGS sequence"/>
</dbReference>
<protein>
    <submittedName>
        <fullName evidence="2">Uncharacterized protein</fullName>
    </submittedName>
</protein>
<sequence length="108" mass="12247">MSTIDKVKDALHIRRKSKPDVAAGESSVAGHTHTREHDEEPRSSVDSEVARMTPAEREAYLKEYDETDHFEPKKGSLIDRLIARGNKATEDQLREEHEARQTAKRPVA</sequence>
<feature type="region of interest" description="Disordered" evidence="1">
    <location>
        <begin position="1"/>
        <end position="51"/>
    </location>
</feature>
<evidence type="ECO:0000313" key="2">
    <source>
        <dbReference type="EMBL" id="KAH7116747.1"/>
    </source>
</evidence>
<feature type="region of interest" description="Disordered" evidence="1">
    <location>
        <begin position="88"/>
        <end position="108"/>
    </location>
</feature>
<keyword evidence="3" id="KW-1185">Reference proteome</keyword>
<dbReference type="OrthoDB" id="5313204at2759"/>
<organism evidence="2 3">
    <name type="scientific">Dendryphion nanum</name>
    <dbReference type="NCBI Taxonomy" id="256645"/>
    <lineage>
        <taxon>Eukaryota</taxon>
        <taxon>Fungi</taxon>
        <taxon>Dikarya</taxon>
        <taxon>Ascomycota</taxon>
        <taxon>Pezizomycotina</taxon>
        <taxon>Dothideomycetes</taxon>
        <taxon>Pleosporomycetidae</taxon>
        <taxon>Pleosporales</taxon>
        <taxon>Torulaceae</taxon>
        <taxon>Dendryphion</taxon>
    </lineage>
</organism>
<evidence type="ECO:0000313" key="3">
    <source>
        <dbReference type="Proteomes" id="UP000700596"/>
    </source>
</evidence>
<proteinExistence type="predicted"/>
<dbReference type="EMBL" id="JAGMWT010000014">
    <property type="protein sequence ID" value="KAH7116747.1"/>
    <property type="molecule type" value="Genomic_DNA"/>
</dbReference>
<comment type="caution">
    <text evidence="2">The sequence shown here is derived from an EMBL/GenBank/DDBJ whole genome shotgun (WGS) entry which is preliminary data.</text>
</comment>
<name>A0A9P9IEC4_9PLEO</name>